<keyword evidence="3" id="KW-1185">Reference proteome</keyword>
<evidence type="ECO:0000313" key="3">
    <source>
        <dbReference type="Proteomes" id="UP000245768"/>
    </source>
</evidence>
<gene>
    <name evidence="2" type="ORF">FA10DRAFT_32372</name>
</gene>
<dbReference type="Proteomes" id="UP000245768">
    <property type="component" value="Unassembled WGS sequence"/>
</dbReference>
<reference evidence="2 3" key="1">
    <citation type="journal article" date="2018" name="Mol. Biol. Evol.">
        <title>Broad Genomic Sampling Reveals a Smut Pathogenic Ancestry of the Fungal Clade Ustilaginomycotina.</title>
        <authorList>
            <person name="Kijpornyongpan T."/>
            <person name="Mondo S.J."/>
            <person name="Barry K."/>
            <person name="Sandor L."/>
            <person name="Lee J."/>
            <person name="Lipzen A."/>
            <person name="Pangilinan J."/>
            <person name="LaButti K."/>
            <person name="Hainaut M."/>
            <person name="Henrissat B."/>
            <person name="Grigoriev I.V."/>
            <person name="Spatafora J.W."/>
            <person name="Aime M.C."/>
        </authorList>
    </citation>
    <scope>NUCLEOTIDE SEQUENCE [LARGE SCALE GENOMIC DNA]</scope>
    <source>
        <strain evidence="2 3">MCA 4198</strain>
    </source>
</reference>
<dbReference type="OrthoDB" id="436496at2759"/>
<evidence type="ECO:0000313" key="2">
    <source>
        <dbReference type="EMBL" id="PWN93815.1"/>
    </source>
</evidence>
<sequence length="768" mass="84007">MPAPTSYHPGELAAQEARGYADDVWGRYESMESGLDDFMALFFSQLSFLSVTVLDAGRRPWTSILSGRGGNTGFIQRVKGEDDKLRFECEIALGDPMREVLHRLKQRLDAGQTPYEAEDFPREEFLIAAVGVMLHNRRRNKMEGVIVDVERVPDGDRDDLFTFVIETSNTFGNCPKYINTRTLEPCATPSSSSSSLTLIDVAPDEPVPAEILSIISEADLAFLGTRHSAAPPGTTYLPDPPRLGNNCRGGRRGFLRTYWDSQRRRTCVFLPDWSGNRIMQSLGNMTTDHVAGLSIPIWGKGDRRTTVLHLTCDAEVLAGDDARKVMRGVDGASLLWITGYSLVRSSLPLAAASQKAADAGGGGFQKLQSLALGGVRSHTLDADADKHDEDDEEEAAVGWSPYNPPLRTLLSETAAGAIQEEVSSPPAHLVDVRFHSPLIATFVWRATVPTGGTSFRFQPGQHVVMDMFDSLDTRVKLYAHMASFKGGEKDLNDDGVRSWTMSRVRRVAGGQDGAAEEEWEFETTLRRKQRGGVTPGLFSRGLRALEDREDSAYESDAGKVLLSAPLLAVEGGLTLPLTLFEKQEVNLTYLVSGIGLTPLLAHLNHLVELLPSKPAQVNVRAVVGVRYGEIGVVTRLVKETLQRLEGKQLRVMLHLLVSAPSSHLDEGEADDDYDQASSTASASLQVKVHPLRRLSATSFVGGASNDASQASNSPYSAFQLSDEDERRAVTESDYILLCASKPFERVARTALSTAGISKDRIHTESFNF</sequence>
<organism evidence="2 3">
    <name type="scientific">Acaromyces ingoldii</name>
    <dbReference type="NCBI Taxonomy" id="215250"/>
    <lineage>
        <taxon>Eukaryota</taxon>
        <taxon>Fungi</taxon>
        <taxon>Dikarya</taxon>
        <taxon>Basidiomycota</taxon>
        <taxon>Ustilaginomycotina</taxon>
        <taxon>Exobasidiomycetes</taxon>
        <taxon>Exobasidiales</taxon>
        <taxon>Cryptobasidiaceae</taxon>
        <taxon>Acaromyces</taxon>
    </lineage>
</organism>
<dbReference type="GeneID" id="37047352"/>
<evidence type="ECO:0000256" key="1">
    <source>
        <dbReference type="SAM" id="MobiDB-lite"/>
    </source>
</evidence>
<feature type="compositionally biased region" description="Polar residues" evidence="1">
    <location>
        <begin position="705"/>
        <end position="719"/>
    </location>
</feature>
<dbReference type="RefSeq" id="XP_025381013.1">
    <property type="nucleotide sequence ID" value="XM_025525436.1"/>
</dbReference>
<dbReference type="PANTHER" id="PTHR42815">
    <property type="entry name" value="FAD-BINDING, PUTATIVE (AFU_ORTHOLOGUE AFUA_6G07600)-RELATED"/>
    <property type="match status" value="1"/>
</dbReference>
<accession>A0A316Z0Z4</accession>
<name>A0A316Z0Z4_9BASI</name>
<dbReference type="SUPFAM" id="SSF52343">
    <property type="entry name" value="Ferredoxin reductase-like, C-terminal NADP-linked domain"/>
    <property type="match status" value="1"/>
</dbReference>
<feature type="region of interest" description="Disordered" evidence="1">
    <location>
        <begin position="703"/>
        <end position="722"/>
    </location>
</feature>
<evidence type="ECO:0008006" key="4">
    <source>
        <dbReference type="Google" id="ProtNLM"/>
    </source>
</evidence>
<dbReference type="STRING" id="215250.A0A316Z0Z4"/>
<proteinExistence type="predicted"/>
<dbReference type="InterPro" id="IPR039261">
    <property type="entry name" value="FNR_nucleotide-bd"/>
</dbReference>
<dbReference type="AlphaFoldDB" id="A0A316Z0Z4"/>
<dbReference type="Gene3D" id="3.40.50.80">
    <property type="entry name" value="Nucleotide-binding domain of ferredoxin-NADP reductase (FNR) module"/>
    <property type="match status" value="1"/>
</dbReference>
<dbReference type="InParanoid" id="A0A316Z0Z4"/>
<dbReference type="EMBL" id="KZ819634">
    <property type="protein sequence ID" value="PWN93815.1"/>
    <property type="molecule type" value="Genomic_DNA"/>
</dbReference>
<protein>
    <recommendedName>
        <fullName evidence="4">FAD-binding FR-type domain-containing protein</fullName>
    </recommendedName>
</protein>
<dbReference type="PANTHER" id="PTHR42815:SF2">
    <property type="entry name" value="FAD-BINDING, PUTATIVE (AFU_ORTHOLOGUE AFUA_6G07600)-RELATED"/>
    <property type="match status" value="1"/>
</dbReference>